<evidence type="ECO:0000256" key="6">
    <source>
        <dbReference type="ARBA" id="ARBA00022679"/>
    </source>
</evidence>
<accession>A0A8X6TR30</accession>
<evidence type="ECO:0000313" key="10">
    <source>
        <dbReference type="EMBL" id="GFT38366.1"/>
    </source>
</evidence>
<dbReference type="PROSITE" id="PS00600">
    <property type="entry name" value="AA_TRANSFER_CLASS_3"/>
    <property type="match status" value="1"/>
</dbReference>
<evidence type="ECO:0000256" key="1">
    <source>
        <dbReference type="ARBA" id="ARBA00001933"/>
    </source>
</evidence>
<dbReference type="GO" id="GO:0030170">
    <property type="term" value="F:pyridoxal phosphate binding"/>
    <property type="evidence" value="ECO:0007669"/>
    <property type="project" value="InterPro"/>
</dbReference>
<dbReference type="GO" id="GO:0010121">
    <property type="term" value="P:L-arginine catabolic process to proline via ornithine"/>
    <property type="evidence" value="ECO:0007669"/>
    <property type="project" value="TreeGrafter"/>
</dbReference>
<evidence type="ECO:0000256" key="8">
    <source>
        <dbReference type="RuleBase" id="RU003560"/>
    </source>
</evidence>
<gene>
    <name evidence="10" type="primary">OAT</name>
    <name evidence="10" type="ORF">NPIL_408611</name>
</gene>
<dbReference type="GO" id="GO:0019544">
    <property type="term" value="P:L-arginine catabolic process to L-glutamate"/>
    <property type="evidence" value="ECO:0007669"/>
    <property type="project" value="TreeGrafter"/>
</dbReference>
<evidence type="ECO:0000256" key="3">
    <source>
        <dbReference type="ARBA" id="ARBA00008954"/>
    </source>
</evidence>
<dbReference type="InterPro" id="IPR005814">
    <property type="entry name" value="Aminotrans_3"/>
</dbReference>
<evidence type="ECO:0000256" key="4">
    <source>
        <dbReference type="ARBA" id="ARBA00012924"/>
    </source>
</evidence>
<keyword evidence="5 9" id="KW-0032">Aminotransferase</keyword>
<proteinExistence type="inferred from homology"/>
<keyword evidence="7 8" id="KW-0663">Pyridoxal phosphate</keyword>
<comment type="catalytic activity">
    <reaction evidence="9">
        <text>a 2-oxocarboxylate + L-ornithine = L-glutamate 5-semialdehyde + an L-alpha-amino acid</text>
        <dbReference type="Rhea" id="RHEA:13877"/>
        <dbReference type="ChEBI" id="CHEBI:35179"/>
        <dbReference type="ChEBI" id="CHEBI:46911"/>
        <dbReference type="ChEBI" id="CHEBI:58066"/>
        <dbReference type="ChEBI" id="CHEBI:59869"/>
        <dbReference type="EC" id="2.6.1.13"/>
    </reaction>
</comment>
<dbReference type="NCBIfam" id="TIGR01885">
    <property type="entry name" value="Orn_aminotrans"/>
    <property type="match status" value="1"/>
</dbReference>
<dbReference type="GO" id="GO:0004587">
    <property type="term" value="F:ornithine aminotransferase activity"/>
    <property type="evidence" value="ECO:0007669"/>
    <property type="project" value="UniProtKB-EC"/>
</dbReference>
<dbReference type="PANTHER" id="PTHR11986">
    <property type="entry name" value="AMINOTRANSFERASE CLASS III"/>
    <property type="match status" value="1"/>
</dbReference>
<sequence>MKTQELFMTSDRTQRQKTQERSVFVWDVDGRKYFDFLSAYSAVNQGHCHPKIIRALQEQASLITLTSRAFHASILGEYEQYVTKLFGYDKVLPMNTGVEAGETSCKLARRWGYDVKGIPKDQARIIFAEGNFWGRTLAAVSSSTDPSSYEGFGPRMPNFDLVPYNDLNALEEKLSDGNVCAFMVEPIQGEAGVVVPDPGYLTRVRELCNKYNVLWIADEVQTGLCRTGKWLCVNHENVKPDILLLGKALSGGIYPVLEEEKLSKNSEVQGNFLRQELEKLPGDKVKLVRGKGLLNAIVINE</sequence>
<reference evidence="10" key="1">
    <citation type="submission" date="2020-08" db="EMBL/GenBank/DDBJ databases">
        <title>Multicomponent nature underlies the extraordinary mechanical properties of spider dragline silk.</title>
        <authorList>
            <person name="Kono N."/>
            <person name="Nakamura H."/>
            <person name="Mori M."/>
            <person name="Yoshida Y."/>
            <person name="Ohtoshi R."/>
            <person name="Malay A.D."/>
            <person name="Moran D.A.P."/>
            <person name="Tomita M."/>
            <person name="Numata K."/>
            <person name="Arakawa K."/>
        </authorList>
    </citation>
    <scope>NUCLEOTIDE SEQUENCE</scope>
</reference>
<evidence type="ECO:0000313" key="11">
    <source>
        <dbReference type="Proteomes" id="UP000887013"/>
    </source>
</evidence>
<dbReference type="AlphaFoldDB" id="A0A8X6TR30"/>
<dbReference type="EC" id="2.6.1.13" evidence="4 9"/>
<comment type="similarity">
    <text evidence="3 8">Belongs to the class-III pyridoxal-phosphate-dependent aminotransferase family.</text>
</comment>
<keyword evidence="11" id="KW-1185">Reference proteome</keyword>
<dbReference type="GO" id="GO:0042802">
    <property type="term" value="F:identical protein binding"/>
    <property type="evidence" value="ECO:0007669"/>
    <property type="project" value="TreeGrafter"/>
</dbReference>
<evidence type="ECO:0000256" key="9">
    <source>
        <dbReference type="RuleBase" id="RU365036"/>
    </source>
</evidence>
<dbReference type="Gene3D" id="3.40.640.10">
    <property type="entry name" value="Type I PLP-dependent aspartate aminotransferase-like (Major domain)"/>
    <property type="match status" value="1"/>
</dbReference>
<dbReference type="EMBL" id="BMAW01063023">
    <property type="protein sequence ID" value="GFT38366.1"/>
    <property type="molecule type" value="Genomic_DNA"/>
</dbReference>
<keyword evidence="6 9" id="KW-0808">Transferase</keyword>
<dbReference type="InterPro" id="IPR015422">
    <property type="entry name" value="PyrdxlP-dep_Trfase_small"/>
</dbReference>
<dbReference type="InterPro" id="IPR049704">
    <property type="entry name" value="Aminotrans_3_PPA_site"/>
</dbReference>
<dbReference type="InterPro" id="IPR050103">
    <property type="entry name" value="Class-III_PLP-dep_AT"/>
</dbReference>
<dbReference type="Gene3D" id="3.90.1150.10">
    <property type="entry name" value="Aspartate Aminotransferase, domain 1"/>
    <property type="match status" value="2"/>
</dbReference>
<comment type="pathway">
    <text evidence="2 9">Amino-acid biosynthesis; L-proline biosynthesis; L-glutamate 5-semialdehyde from L-ornithine: step 1/1.</text>
</comment>
<dbReference type="CDD" id="cd00610">
    <property type="entry name" value="OAT_like"/>
    <property type="match status" value="1"/>
</dbReference>
<dbReference type="FunFam" id="3.40.640.10:FF:000011">
    <property type="entry name" value="Ornithine aminotransferase"/>
    <property type="match status" value="1"/>
</dbReference>
<dbReference type="PANTHER" id="PTHR11986:SF18">
    <property type="entry name" value="ORNITHINE AMINOTRANSFERASE, MITOCHONDRIAL"/>
    <property type="match status" value="1"/>
</dbReference>
<dbReference type="InterPro" id="IPR015421">
    <property type="entry name" value="PyrdxlP-dep_Trfase_major"/>
</dbReference>
<name>A0A8X6TR30_NEPPI</name>
<evidence type="ECO:0000256" key="2">
    <source>
        <dbReference type="ARBA" id="ARBA00004998"/>
    </source>
</evidence>
<comment type="caution">
    <text evidence="10">The sequence shown here is derived from an EMBL/GenBank/DDBJ whole genome shotgun (WGS) entry which is preliminary data.</text>
</comment>
<protein>
    <recommendedName>
        <fullName evidence="4 9">Ornithine aminotransferase</fullName>
        <ecNumber evidence="4 9">2.6.1.13</ecNumber>
    </recommendedName>
</protein>
<dbReference type="GO" id="GO:0005737">
    <property type="term" value="C:cytoplasm"/>
    <property type="evidence" value="ECO:0007669"/>
    <property type="project" value="TreeGrafter"/>
</dbReference>
<evidence type="ECO:0000256" key="7">
    <source>
        <dbReference type="ARBA" id="ARBA00022898"/>
    </source>
</evidence>
<dbReference type="SUPFAM" id="SSF53383">
    <property type="entry name" value="PLP-dependent transferases"/>
    <property type="match status" value="1"/>
</dbReference>
<dbReference type="Proteomes" id="UP000887013">
    <property type="component" value="Unassembled WGS sequence"/>
</dbReference>
<dbReference type="InterPro" id="IPR010164">
    <property type="entry name" value="Orn_aminotrans"/>
</dbReference>
<organism evidence="10 11">
    <name type="scientific">Nephila pilipes</name>
    <name type="common">Giant wood spider</name>
    <name type="synonym">Nephila maculata</name>
    <dbReference type="NCBI Taxonomy" id="299642"/>
    <lineage>
        <taxon>Eukaryota</taxon>
        <taxon>Metazoa</taxon>
        <taxon>Ecdysozoa</taxon>
        <taxon>Arthropoda</taxon>
        <taxon>Chelicerata</taxon>
        <taxon>Arachnida</taxon>
        <taxon>Araneae</taxon>
        <taxon>Araneomorphae</taxon>
        <taxon>Entelegynae</taxon>
        <taxon>Araneoidea</taxon>
        <taxon>Nephilidae</taxon>
        <taxon>Nephila</taxon>
    </lineage>
</organism>
<evidence type="ECO:0000256" key="5">
    <source>
        <dbReference type="ARBA" id="ARBA00022576"/>
    </source>
</evidence>
<dbReference type="InterPro" id="IPR015424">
    <property type="entry name" value="PyrdxlP-dep_Trfase"/>
</dbReference>
<comment type="cofactor">
    <cofactor evidence="1 9">
        <name>pyridoxal 5'-phosphate</name>
        <dbReference type="ChEBI" id="CHEBI:597326"/>
    </cofactor>
</comment>
<dbReference type="Pfam" id="PF00202">
    <property type="entry name" value="Aminotran_3"/>
    <property type="match status" value="1"/>
</dbReference>
<feature type="non-terminal residue" evidence="10">
    <location>
        <position position="1"/>
    </location>
</feature>
<dbReference type="OrthoDB" id="425114at2759"/>